<feature type="compositionally biased region" description="Low complexity" evidence="7">
    <location>
        <begin position="1"/>
        <end position="25"/>
    </location>
</feature>
<dbReference type="GO" id="GO:0030692">
    <property type="term" value="C:Noc4p-Nop14p complex"/>
    <property type="evidence" value="ECO:0007669"/>
    <property type="project" value="TreeGrafter"/>
</dbReference>
<comment type="function">
    <text evidence="6">Involved in nucleolar processing of pre-18S ribosomal RNA. Has a role in the nuclear export of 40S pre-ribosomal subunit to the cytoplasm.</text>
</comment>
<dbReference type="STRING" id="2903.R1D7I5"/>
<protein>
    <recommendedName>
        <fullName evidence="10">Ribosomal RNA-processing protein 14/surfeit locus protein 6 C-terminal domain-containing protein</fullName>
    </recommendedName>
</protein>
<organism evidence="8 9">
    <name type="scientific">Emiliania huxleyi (strain CCMP1516)</name>
    <dbReference type="NCBI Taxonomy" id="280463"/>
    <lineage>
        <taxon>Eukaryota</taxon>
        <taxon>Haptista</taxon>
        <taxon>Haptophyta</taxon>
        <taxon>Prymnesiophyceae</taxon>
        <taxon>Isochrysidales</taxon>
        <taxon>Noelaerhabdaceae</taxon>
        <taxon>Emiliania</taxon>
    </lineage>
</organism>
<name>A0A0D3I0C4_EMIH1</name>
<evidence type="ECO:0000256" key="7">
    <source>
        <dbReference type="SAM" id="MobiDB-lite"/>
    </source>
</evidence>
<feature type="compositionally biased region" description="Basic and acidic residues" evidence="7">
    <location>
        <begin position="55"/>
        <end position="65"/>
    </location>
</feature>
<evidence type="ECO:0000256" key="6">
    <source>
        <dbReference type="ARBA" id="ARBA00024695"/>
    </source>
</evidence>
<dbReference type="InterPro" id="IPR007276">
    <property type="entry name" value="Nop14"/>
</dbReference>
<evidence type="ECO:0000256" key="2">
    <source>
        <dbReference type="ARBA" id="ARBA00007466"/>
    </source>
</evidence>
<comment type="similarity">
    <text evidence="2">Belongs to the NOP14 family.</text>
</comment>
<dbReference type="GeneID" id="17250870"/>
<dbReference type="KEGG" id="ehx:EMIHUDRAFT_220839"/>
<dbReference type="EnsemblProtists" id="EOD04709">
    <property type="protein sequence ID" value="EOD04709"/>
    <property type="gene ID" value="EMIHUDRAFT_220839"/>
</dbReference>
<dbReference type="GO" id="GO:0030490">
    <property type="term" value="P:maturation of SSU-rRNA"/>
    <property type="evidence" value="ECO:0007669"/>
    <property type="project" value="TreeGrafter"/>
</dbReference>
<dbReference type="AlphaFoldDB" id="A0A0D3I0C4"/>
<dbReference type="HOGENOM" id="CLU_701022_0_0_1"/>
<dbReference type="RefSeq" id="XP_005757138.1">
    <property type="nucleotide sequence ID" value="XM_005757081.1"/>
</dbReference>
<comment type="subcellular location">
    <subcellularLocation>
        <location evidence="1">Nucleus</location>
        <location evidence="1">Nucleolus</location>
    </subcellularLocation>
</comment>
<feature type="region of interest" description="Disordered" evidence="7">
    <location>
        <begin position="334"/>
        <end position="394"/>
    </location>
</feature>
<dbReference type="GO" id="GO:0032040">
    <property type="term" value="C:small-subunit processome"/>
    <property type="evidence" value="ECO:0007669"/>
    <property type="project" value="InterPro"/>
</dbReference>
<keyword evidence="3" id="KW-0690">Ribosome biogenesis</keyword>
<feature type="compositionally biased region" description="Basic and acidic residues" evidence="7">
    <location>
        <begin position="334"/>
        <end position="349"/>
    </location>
</feature>
<dbReference type="PANTHER" id="PTHR23183">
    <property type="entry name" value="NOP14"/>
    <property type="match status" value="1"/>
</dbReference>
<feature type="region of interest" description="Disordered" evidence="7">
    <location>
        <begin position="1"/>
        <end position="67"/>
    </location>
</feature>
<keyword evidence="5" id="KW-0539">Nucleus</keyword>
<evidence type="ECO:0000313" key="8">
    <source>
        <dbReference type="EnsemblProtists" id="EOD04709"/>
    </source>
</evidence>
<accession>A0A0D3I0C4</accession>
<keyword evidence="9" id="KW-1185">Reference proteome</keyword>
<sequence length="394" mass="42909">MAPRAARGARSLKAAAKASRGAASKFEAAPVERKRHDVVGQRKPRAPKSSSAARKRSEAERRETLAVEYRNQHRSNVLIDGRFGEADDNLPAEEKHYARLQRERLRQARSSKFALEEPSAAALDAAIAKHKLARLDRKEERERERQLDVQSLLLGGAAGKAAAKPSGAGKAGGAGGEGAASYSDYHTLLAAMGGEALPFVIPCPATSSELDAVLALGGGGAEAVREALHRAHIKLKEENRPKLARLAVLLLRKLQALAAASPPRLGETAPLAAALRSIAAQAPLEVAQACIETVFGRDADPDRERAQLQLLKRKAKKEHKGAARELRKDGAFLAGEREREKRQRDDYLEARGTSLHTTKKPFEARGKRAVQIMQEQEHAWKQQKKVKRDAAKEL</sequence>
<reference evidence="8" key="2">
    <citation type="submission" date="2024-10" db="UniProtKB">
        <authorList>
            <consortium name="EnsemblProtists"/>
        </authorList>
    </citation>
    <scope>IDENTIFICATION</scope>
</reference>
<evidence type="ECO:0000256" key="4">
    <source>
        <dbReference type="ARBA" id="ARBA00022552"/>
    </source>
</evidence>
<dbReference type="Proteomes" id="UP000013827">
    <property type="component" value="Unassembled WGS sequence"/>
</dbReference>
<dbReference type="PaxDb" id="2903-EOD04709"/>
<dbReference type="Pfam" id="PF04147">
    <property type="entry name" value="Nop14"/>
    <property type="match status" value="2"/>
</dbReference>
<evidence type="ECO:0000256" key="1">
    <source>
        <dbReference type="ARBA" id="ARBA00004604"/>
    </source>
</evidence>
<proteinExistence type="inferred from homology"/>
<evidence type="ECO:0000256" key="5">
    <source>
        <dbReference type="ARBA" id="ARBA00023242"/>
    </source>
</evidence>
<reference evidence="9" key="1">
    <citation type="journal article" date="2013" name="Nature">
        <title>Pan genome of the phytoplankton Emiliania underpins its global distribution.</title>
        <authorList>
            <person name="Read B.A."/>
            <person name="Kegel J."/>
            <person name="Klute M.J."/>
            <person name="Kuo A."/>
            <person name="Lefebvre S.C."/>
            <person name="Maumus F."/>
            <person name="Mayer C."/>
            <person name="Miller J."/>
            <person name="Monier A."/>
            <person name="Salamov A."/>
            <person name="Young J."/>
            <person name="Aguilar M."/>
            <person name="Claverie J.M."/>
            <person name="Frickenhaus S."/>
            <person name="Gonzalez K."/>
            <person name="Herman E.K."/>
            <person name="Lin Y.C."/>
            <person name="Napier J."/>
            <person name="Ogata H."/>
            <person name="Sarno A.F."/>
            <person name="Shmutz J."/>
            <person name="Schroeder D."/>
            <person name="de Vargas C."/>
            <person name="Verret F."/>
            <person name="von Dassow P."/>
            <person name="Valentin K."/>
            <person name="Van de Peer Y."/>
            <person name="Wheeler G."/>
            <person name="Dacks J.B."/>
            <person name="Delwiche C.F."/>
            <person name="Dyhrman S.T."/>
            <person name="Glockner G."/>
            <person name="John U."/>
            <person name="Richards T."/>
            <person name="Worden A.Z."/>
            <person name="Zhang X."/>
            <person name="Grigoriev I.V."/>
            <person name="Allen A.E."/>
            <person name="Bidle K."/>
            <person name="Borodovsky M."/>
            <person name="Bowler C."/>
            <person name="Brownlee C."/>
            <person name="Cock J.M."/>
            <person name="Elias M."/>
            <person name="Gladyshev V.N."/>
            <person name="Groth M."/>
            <person name="Guda C."/>
            <person name="Hadaegh A."/>
            <person name="Iglesias-Rodriguez M.D."/>
            <person name="Jenkins J."/>
            <person name="Jones B.M."/>
            <person name="Lawson T."/>
            <person name="Leese F."/>
            <person name="Lindquist E."/>
            <person name="Lobanov A."/>
            <person name="Lomsadze A."/>
            <person name="Malik S.B."/>
            <person name="Marsh M.E."/>
            <person name="Mackinder L."/>
            <person name="Mock T."/>
            <person name="Mueller-Roeber B."/>
            <person name="Pagarete A."/>
            <person name="Parker M."/>
            <person name="Probert I."/>
            <person name="Quesneville H."/>
            <person name="Raines C."/>
            <person name="Rensing S.A."/>
            <person name="Riano-Pachon D.M."/>
            <person name="Richier S."/>
            <person name="Rokitta S."/>
            <person name="Shiraiwa Y."/>
            <person name="Soanes D.M."/>
            <person name="van der Giezen M."/>
            <person name="Wahlund T.M."/>
            <person name="Williams B."/>
            <person name="Wilson W."/>
            <person name="Wolfe G."/>
            <person name="Wurch L.L."/>
        </authorList>
    </citation>
    <scope>NUCLEOTIDE SEQUENCE</scope>
</reference>
<keyword evidence="4" id="KW-0698">rRNA processing</keyword>
<evidence type="ECO:0000256" key="3">
    <source>
        <dbReference type="ARBA" id="ARBA00022517"/>
    </source>
</evidence>
<dbReference type="PANTHER" id="PTHR23183:SF0">
    <property type="entry name" value="NUCLEOLAR PROTEIN 14"/>
    <property type="match status" value="1"/>
</dbReference>
<feature type="compositionally biased region" description="Basic and acidic residues" evidence="7">
    <location>
        <begin position="30"/>
        <end position="40"/>
    </location>
</feature>
<evidence type="ECO:0000313" key="9">
    <source>
        <dbReference type="Proteomes" id="UP000013827"/>
    </source>
</evidence>
<evidence type="ECO:0008006" key="10">
    <source>
        <dbReference type="Google" id="ProtNLM"/>
    </source>
</evidence>